<feature type="domain" description="Core-binding (CB)" evidence="6">
    <location>
        <begin position="12"/>
        <end position="103"/>
    </location>
</feature>
<evidence type="ECO:0000256" key="4">
    <source>
        <dbReference type="PROSITE-ProRule" id="PRU01248"/>
    </source>
</evidence>
<evidence type="ECO:0000256" key="2">
    <source>
        <dbReference type="ARBA" id="ARBA00023125"/>
    </source>
</evidence>
<name>A0A839DZY3_9PSEU</name>
<dbReference type="GO" id="GO:0003677">
    <property type="term" value="F:DNA binding"/>
    <property type="evidence" value="ECO:0007669"/>
    <property type="project" value="UniProtKB-UniRule"/>
</dbReference>
<protein>
    <submittedName>
        <fullName evidence="7">Site-specific recombinase XerD</fullName>
    </submittedName>
</protein>
<dbReference type="SUPFAM" id="SSF56349">
    <property type="entry name" value="DNA breaking-rejoining enzymes"/>
    <property type="match status" value="1"/>
</dbReference>
<dbReference type="PANTHER" id="PTHR30349">
    <property type="entry name" value="PHAGE INTEGRASE-RELATED"/>
    <property type="match status" value="1"/>
</dbReference>
<comment type="similarity">
    <text evidence="1">Belongs to the 'phage' integrase family.</text>
</comment>
<organism evidence="7 8">
    <name type="scientific">Halosaccharopolyspora lacisalsi</name>
    <dbReference type="NCBI Taxonomy" id="1000566"/>
    <lineage>
        <taxon>Bacteria</taxon>
        <taxon>Bacillati</taxon>
        <taxon>Actinomycetota</taxon>
        <taxon>Actinomycetes</taxon>
        <taxon>Pseudonocardiales</taxon>
        <taxon>Pseudonocardiaceae</taxon>
        <taxon>Halosaccharopolyspora</taxon>
    </lineage>
</organism>
<gene>
    <name evidence="7" type="ORF">FHX42_002118</name>
</gene>
<dbReference type="InterPro" id="IPR010998">
    <property type="entry name" value="Integrase_recombinase_N"/>
</dbReference>
<keyword evidence="2 4" id="KW-0238">DNA-binding</keyword>
<evidence type="ECO:0000313" key="8">
    <source>
        <dbReference type="Proteomes" id="UP000569329"/>
    </source>
</evidence>
<dbReference type="InterPro" id="IPR011010">
    <property type="entry name" value="DNA_brk_join_enz"/>
</dbReference>
<dbReference type="InterPro" id="IPR044068">
    <property type="entry name" value="CB"/>
</dbReference>
<dbReference type="InterPro" id="IPR013762">
    <property type="entry name" value="Integrase-like_cat_sf"/>
</dbReference>
<dbReference type="GO" id="GO:0006310">
    <property type="term" value="P:DNA recombination"/>
    <property type="evidence" value="ECO:0007669"/>
    <property type="project" value="UniProtKB-KW"/>
</dbReference>
<sequence>MAEPLPATTSGARLSRVLAGYRTALARADLSDGARRAYASRVAGFLSWLAETATLDGDPLAEAHARDFAVRDYRAHLKTVRKAKPTTINAMLTALDHFYTHHLGLGRPLARREQQPATAPQALDEGEQRRFLRAVQRHPSARDRAVVLVLLYTGLRADELAQLDITDVPISTRRGKVIVRAGKGRDGGTYREVQLHRTAREALRVWLDERPDWPAAGESAALWLNHRGGRLSVRSVNTVVRAIALAAGLVHDAGPHAGKARVHPHTLRHTFGTQLLRGGVDVVTVADLMGHAKLDSTRVYTRSSAADRAHALDSVLLTDE</sequence>
<dbReference type="Pfam" id="PF00589">
    <property type="entry name" value="Phage_integrase"/>
    <property type="match status" value="1"/>
</dbReference>
<dbReference type="Proteomes" id="UP000569329">
    <property type="component" value="Unassembled WGS sequence"/>
</dbReference>
<dbReference type="InterPro" id="IPR002104">
    <property type="entry name" value="Integrase_catalytic"/>
</dbReference>
<dbReference type="GO" id="GO:0015074">
    <property type="term" value="P:DNA integration"/>
    <property type="evidence" value="ECO:0007669"/>
    <property type="project" value="InterPro"/>
</dbReference>
<evidence type="ECO:0000259" key="5">
    <source>
        <dbReference type="PROSITE" id="PS51898"/>
    </source>
</evidence>
<evidence type="ECO:0000313" key="7">
    <source>
        <dbReference type="EMBL" id="MBA8824771.1"/>
    </source>
</evidence>
<comment type="caution">
    <text evidence="7">The sequence shown here is derived from an EMBL/GenBank/DDBJ whole genome shotgun (WGS) entry which is preliminary data.</text>
</comment>
<accession>A0A839DZY3</accession>
<evidence type="ECO:0000256" key="1">
    <source>
        <dbReference type="ARBA" id="ARBA00008857"/>
    </source>
</evidence>
<keyword evidence="8" id="KW-1185">Reference proteome</keyword>
<dbReference type="InterPro" id="IPR050090">
    <property type="entry name" value="Tyrosine_recombinase_XerCD"/>
</dbReference>
<dbReference type="PROSITE" id="PS51900">
    <property type="entry name" value="CB"/>
    <property type="match status" value="1"/>
</dbReference>
<dbReference type="PANTHER" id="PTHR30349:SF41">
    <property type="entry name" value="INTEGRASE_RECOMBINASE PROTEIN MJ0367-RELATED"/>
    <property type="match status" value="1"/>
</dbReference>
<feature type="domain" description="Tyr recombinase" evidence="5">
    <location>
        <begin position="118"/>
        <end position="313"/>
    </location>
</feature>
<dbReference type="EMBL" id="JACGWZ010000002">
    <property type="protein sequence ID" value="MBA8824771.1"/>
    <property type="molecule type" value="Genomic_DNA"/>
</dbReference>
<dbReference type="Gene3D" id="1.10.443.10">
    <property type="entry name" value="Intergrase catalytic core"/>
    <property type="match status" value="1"/>
</dbReference>
<proteinExistence type="inferred from homology"/>
<dbReference type="RefSeq" id="WP_182543989.1">
    <property type="nucleotide sequence ID" value="NZ_JACGWZ010000002.1"/>
</dbReference>
<evidence type="ECO:0000259" key="6">
    <source>
        <dbReference type="PROSITE" id="PS51900"/>
    </source>
</evidence>
<evidence type="ECO:0000256" key="3">
    <source>
        <dbReference type="ARBA" id="ARBA00023172"/>
    </source>
</evidence>
<reference evidence="7 8" key="1">
    <citation type="submission" date="2020-07" db="EMBL/GenBank/DDBJ databases">
        <title>Sequencing the genomes of 1000 actinobacteria strains.</title>
        <authorList>
            <person name="Klenk H.-P."/>
        </authorList>
    </citation>
    <scope>NUCLEOTIDE SEQUENCE [LARGE SCALE GENOMIC DNA]</scope>
    <source>
        <strain evidence="7 8">DSM 45975</strain>
    </source>
</reference>
<dbReference type="Gene3D" id="1.10.150.130">
    <property type="match status" value="1"/>
</dbReference>
<dbReference type="PROSITE" id="PS51898">
    <property type="entry name" value="TYR_RECOMBINASE"/>
    <property type="match status" value="1"/>
</dbReference>
<dbReference type="AlphaFoldDB" id="A0A839DZY3"/>
<keyword evidence="3" id="KW-0233">DNA recombination</keyword>